<evidence type="ECO:0000313" key="1">
    <source>
        <dbReference type="EMBL" id="SVB01839.1"/>
    </source>
</evidence>
<feature type="non-terminal residue" evidence="1">
    <location>
        <position position="1"/>
    </location>
</feature>
<dbReference type="EMBL" id="UINC01025722">
    <property type="protein sequence ID" value="SVB01839.1"/>
    <property type="molecule type" value="Genomic_DNA"/>
</dbReference>
<protein>
    <submittedName>
        <fullName evidence="1">Uncharacterized protein</fullName>
    </submittedName>
</protein>
<sequence length="205" mass="23857">VKGAWFKGPEPEKGVIHIDMTIPTFRVKYPFGQRRTKDILLKGFRKSIWECSICNRYYGKVYKNHVQRMHKNFHLKFDYIPAGSYMYIQCRCEDVHFACCATRKGRTPLCARLYYTSSKHAWGPAPSHGWSLDTIGIMSSAKAIYGQCQECNKNGERDGRNDRMLALLETGEDYEQYPLGEDENGEEIEIDNSRFMDQWEQKMGV</sequence>
<gene>
    <name evidence="1" type="ORF">METZ01_LOCUS154693</name>
</gene>
<name>A0A382AKC6_9ZZZZ</name>
<reference evidence="1" key="1">
    <citation type="submission" date="2018-05" db="EMBL/GenBank/DDBJ databases">
        <authorList>
            <person name="Lanie J.A."/>
            <person name="Ng W.-L."/>
            <person name="Kazmierczak K.M."/>
            <person name="Andrzejewski T.M."/>
            <person name="Davidsen T.M."/>
            <person name="Wayne K.J."/>
            <person name="Tettelin H."/>
            <person name="Glass J.I."/>
            <person name="Rusch D."/>
            <person name="Podicherti R."/>
            <person name="Tsui H.-C.T."/>
            <person name="Winkler M.E."/>
        </authorList>
    </citation>
    <scope>NUCLEOTIDE SEQUENCE</scope>
</reference>
<dbReference type="AlphaFoldDB" id="A0A382AKC6"/>
<accession>A0A382AKC6</accession>
<organism evidence="1">
    <name type="scientific">marine metagenome</name>
    <dbReference type="NCBI Taxonomy" id="408172"/>
    <lineage>
        <taxon>unclassified sequences</taxon>
        <taxon>metagenomes</taxon>
        <taxon>ecological metagenomes</taxon>
    </lineage>
</organism>
<proteinExistence type="predicted"/>